<accession>A0A507DMW0</accession>
<keyword evidence="2" id="KW-1185">Reference proteome</keyword>
<dbReference type="Proteomes" id="UP000317494">
    <property type="component" value="Unassembled WGS sequence"/>
</dbReference>
<evidence type="ECO:0000313" key="2">
    <source>
        <dbReference type="Proteomes" id="UP000317494"/>
    </source>
</evidence>
<organism evidence="1 2">
    <name type="scientific">Synchytrium endobioticum</name>
    <dbReference type="NCBI Taxonomy" id="286115"/>
    <lineage>
        <taxon>Eukaryota</taxon>
        <taxon>Fungi</taxon>
        <taxon>Fungi incertae sedis</taxon>
        <taxon>Chytridiomycota</taxon>
        <taxon>Chytridiomycota incertae sedis</taxon>
        <taxon>Chytridiomycetes</taxon>
        <taxon>Synchytriales</taxon>
        <taxon>Synchytriaceae</taxon>
        <taxon>Synchytrium</taxon>
    </lineage>
</organism>
<gene>
    <name evidence="1" type="ORF">SeMB42_g01019</name>
</gene>
<reference evidence="1 2" key="1">
    <citation type="journal article" date="2019" name="Sci. Rep.">
        <title>Comparative genomics of chytrid fungi reveal insights into the obligate biotrophic and pathogenic lifestyle of Synchytrium endobioticum.</title>
        <authorList>
            <person name="van de Vossenberg B.T.L.H."/>
            <person name="Warris S."/>
            <person name="Nguyen H.D.T."/>
            <person name="van Gent-Pelzer M.P.E."/>
            <person name="Joly D.L."/>
            <person name="van de Geest H.C."/>
            <person name="Bonants P.J.M."/>
            <person name="Smith D.S."/>
            <person name="Levesque C.A."/>
            <person name="van der Lee T.A.J."/>
        </authorList>
    </citation>
    <scope>NUCLEOTIDE SEQUENCE [LARGE SCALE GENOMIC DNA]</scope>
    <source>
        <strain evidence="1 2">MB42</strain>
    </source>
</reference>
<dbReference type="EMBL" id="QEAN01000023">
    <property type="protein sequence ID" value="TPX53049.1"/>
    <property type="molecule type" value="Genomic_DNA"/>
</dbReference>
<proteinExistence type="predicted"/>
<sequence length="99" mass="10873">MSIYESSSAPKTPLINTSVAHSAIVLARFNKPSASLMRLSITATSSTSRKRSAIDKPGSASVRTHLLAYRKPALRHNHLYHPYFDNDLQLHPITTSSNA</sequence>
<dbReference type="AlphaFoldDB" id="A0A507DMW0"/>
<dbReference type="VEuPathDB" id="FungiDB:SeMB42_g01019"/>
<comment type="caution">
    <text evidence="1">The sequence shown here is derived from an EMBL/GenBank/DDBJ whole genome shotgun (WGS) entry which is preliminary data.</text>
</comment>
<evidence type="ECO:0000313" key="1">
    <source>
        <dbReference type="EMBL" id="TPX53049.1"/>
    </source>
</evidence>
<protein>
    <submittedName>
        <fullName evidence="1">Uncharacterized protein</fullName>
    </submittedName>
</protein>
<name>A0A507DMW0_9FUNG</name>